<reference evidence="2 3" key="1">
    <citation type="submission" date="2018-08" db="EMBL/GenBank/DDBJ databases">
        <title>Genome and evolution of the arbuscular mycorrhizal fungus Diversispora epigaea (formerly Glomus versiforme) and its bacterial endosymbionts.</title>
        <authorList>
            <person name="Sun X."/>
            <person name="Fei Z."/>
            <person name="Harrison M."/>
        </authorList>
    </citation>
    <scope>NUCLEOTIDE SEQUENCE [LARGE SCALE GENOMIC DNA]</scope>
    <source>
        <strain evidence="2 3">IT104</strain>
    </source>
</reference>
<dbReference type="EMBL" id="PQFF01000323">
    <property type="protein sequence ID" value="RHZ60431.1"/>
    <property type="molecule type" value="Genomic_DNA"/>
</dbReference>
<feature type="domain" description="DDE-1" evidence="1">
    <location>
        <begin position="4"/>
        <end position="125"/>
    </location>
</feature>
<dbReference type="STRING" id="1348612.A0A397HBG1"/>
<name>A0A397HBG1_9GLOM</name>
<protein>
    <recommendedName>
        <fullName evidence="1">DDE-1 domain-containing protein</fullName>
    </recommendedName>
</protein>
<keyword evidence="3" id="KW-1185">Reference proteome</keyword>
<dbReference type="OrthoDB" id="2427876at2759"/>
<dbReference type="Pfam" id="PF03184">
    <property type="entry name" value="DDE_1"/>
    <property type="match status" value="1"/>
</dbReference>
<gene>
    <name evidence="2" type="ORF">Glove_353g21</name>
</gene>
<accession>A0A397HBG1</accession>
<dbReference type="InterPro" id="IPR004875">
    <property type="entry name" value="DDE_SF_endonuclease_dom"/>
</dbReference>
<comment type="caution">
    <text evidence="2">The sequence shown here is derived from an EMBL/GenBank/DDBJ whole genome shotgun (WGS) entry which is preliminary data.</text>
</comment>
<evidence type="ECO:0000259" key="1">
    <source>
        <dbReference type="Pfam" id="PF03184"/>
    </source>
</evidence>
<dbReference type="AlphaFoldDB" id="A0A397HBG1"/>
<dbReference type="GO" id="GO:0003676">
    <property type="term" value="F:nucleic acid binding"/>
    <property type="evidence" value="ECO:0007669"/>
    <property type="project" value="InterPro"/>
</dbReference>
<evidence type="ECO:0000313" key="3">
    <source>
        <dbReference type="Proteomes" id="UP000266861"/>
    </source>
</evidence>
<proteinExistence type="predicted"/>
<sequence length="230" mass="27004">MRIDIWKTWLKYHNKGFQIQNYQVLLLVDNVSSYTSLIYTYSLITDENNIDESDLDTNSIQESLKLRIIKGFKAKYKHYYCQHVLDQFEQILIMKNKNKINIKEVIEYVTCSWDAVTTITIQNCWKKTGILPDLINNKTYINAINEPFLTENILFESEIITIIVADNEIENNLSPDFEEKIEELPLPSVTSKKVLNALKVLIRYEEQLSDNDDYNKVSSNDLSKRLSLYK</sequence>
<evidence type="ECO:0000313" key="2">
    <source>
        <dbReference type="EMBL" id="RHZ60431.1"/>
    </source>
</evidence>
<organism evidence="2 3">
    <name type="scientific">Diversispora epigaea</name>
    <dbReference type="NCBI Taxonomy" id="1348612"/>
    <lineage>
        <taxon>Eukaryota</taxon>
        <taxon>Fungi</taxon>
        <taxon>Fungi incertae sedis</taxon>
        <taxon>Mucoromycota</taxon>
        <taxon>Glomeromycotina</taxon>
        <taxon>Glomeromycetes</taxon>
        <taxon>Diversisporales</taxon>
        <taxon>Diversisporaceae</taxon>
        <taxon>Diversispora</taxon>
    </lineage>
</organism>
<dbReference type="Proteomes" id="UP000266861">
    <property type="component" value="Unassembled WGS sequence"/>
</dbReference>